<reference evidence="1" key="1">
    <citation type="submission" date="2024-02" db="EMBL/GenBank/DDBJ databases">
        <title>Metagenome Assembled Genome of Zalaria obscura JY119.</title>
        <authorList>
            <person name="Vighnesh L."/>
            <person name="Jagadeeshwari U."/>
            <person name="Venkata Ramana C."/>
            <person name="Sasikala C."/>
        </authorList>
    </citation>
    <scope>NUCLEOTIDE SEQUENCE</scope>
    <source>
        <strain evidence="1">JY119</strain>
    </source>
</reference>
<evidence type="ECO:0000313" key="1">
    <source>
        <dbReference type="EMBL" id="KAK8198614.1"/>
    </source>
</evidence>
<organism evidence="1 2">
    <name type="scientific">Zalaria obscura</name>
    <dbReference type="NCBI Taxonomy" id="2024903"/>
    <lineage>
        <taxon>Eukaryota</taxon>
        <taxon>Fungi</taxon>
        <taxon>Dikarya</taxon>
        <taxon>Ascomycota</taxon>
        <taxon>Pezizomycotina</taxon>
        <taxon>Dothideomycetes</taxon>
        <taxon>Dothideomycetidae</taxon>
        <taxon>Dothideales</taxon>
        <taxon>Zalariaceae</taxon>
        <taxon>Zalaria</taxon>
    </lineage>
</organism>
<evidence type="ECO:0000313" key="2">
    <source>
        <dbReference type="Proteomes" id="UP001320706"/>
    </source>
</evidence>
<keyword evidence="2" id="KW-1185">Reference proteome</keyword>
<gene>
    <name evidence="1" type="ORF">M8818_006481</name>
</gene>
<accession>A0ACC3SAA2</accession>
<sequence length="105" mass="11723">MEKHRHGDRVRAKRDISLSVMKTLRPSDVEAPLPRNSRKAGVVREVPSAEAIPHQIRYRTSRARDERPSNPATKRLTTTPSPVQPNNPSKCLPEGASDSTMGREC</sequence>
<proteinExistence type="predicted"/>
<name>A0ACC3SAA2_9PEZI</name>
<dbReference type="EMBL" id="JAMKPW020000040">
    <property type="protein sequence ID" value="KAK8198614.1"/>
    <property type="molecule type" value="Genomic_DNA"/>
</dbReference>
<protein>
    <submittedName>
        <fullName evidence="1">Uncharacterized protein</fullName>
    </submittedName>
</protein>
<comment type="caution">
    <text evidence="1">The sequence shown here is derived from an EMBL/GenBank/DDBJ whole genome shotgun (WGS) entry which is preliminary data.</text>
</comment>
<dbReference type="Proteomes" id="UP001320706">
    <property type="component" value="Unassembled WGS sequence"/>
</dbReference>